<accession>A0A8S5LAM7</accession>
<protein>
    <submittedName>
        <fullName evidence="1">Uncharacterized protein</fullName>
    </submittedName>
</protein>
<dbReference type="EMBL" id="BK014667">
    <property type="protein sequence ID" value="DAD67060.1"/>
    <property type="molecule type" value="Genomic_DNA"/>
</dbReference>
<organism evidence="1">
    <name type="scientific">Podoviridae sp. ctBev14</name>
    <dbReference type="NCBI Taxonomy" id="2823556"/>
    <lineage>
        <taxon>Viruses</taxon>
        <taxon>Duplodnaviria</taxon>
        <taxon>Heunggongvirae</taxon>
        <taxon>Uroviricota</taxon>
        <taxon>Caudoviricetes</taxon>
    </lineage>
</organism>
<name>A0A8S5LAM7_9CAUD</name>
<reference evidence="1" key="1">
    <citation type="journal article" date="2021" name="Proc. Natl. Acad. Sci. U.S.A.">
        <title>A Catalog of Tens of Thousands of Viruses from Human Metagenomes Reveals Hidden Associations with Chronic Diseases.</title>
        <authorList>
            <person name="Tisza M.J."/>
            <person name="Buck C.B."/>
        </authorList>
    </citation>
    <scope>NUCLEOTIDE SEQUENCE</scope>
    <source>
        <strain evidence="1">CtBev14</strain>
    </source>
</reference>
<evidence type="ECO:0000313" key="1">
    <source>
        <dbReference type="EMBL" id="DAD67060.1"/>
    </source>
</evidence>
<proteinExistence type="predicted"/>
<sequence length="196" mass="22534">MTNIFNIIMNLAKHLNQSTVDKLQKNVDAFLDKLGTNGKPLNHSEFFLPHSESPRYANGNYKQDFAEVELLSDEDLQTAKELFELHHTYTTESAKILKYFKATTMRAILVLAGATNEQATQILLDILPDFVKQDSNLLSKSGLDDDEIKQLQAGKIKYHNLFANKEDEEKLLNELKDQEVFELMEKYYALELLTNF</sequence>